<keyword evidence="2" id="KW-0719">Serine esterase</keyword>
<evidence type="ECO:0000256" key="8">
    <source>
        <dbReference type="RuleBase" id="RU361238"/>
    </source>
</evidence>
<evidence type="ECO:0000256" key="2">
    <source>
        <dbReference type="ARBA" id="ARBA00022487"/>
    </source>
</evidence>
<dbReference type="PANTHER" id="PTHR33938">
    <property type="entry name" value="FERULOYL ESTERASE B-RELATED"/>
    <property type="match status" value="1"/>
</dbReference>
<evidence type="ECO:0000256" key="7">
    <source>
        <dbReference type="ARBA" id="ARBA00023157"/>
    </source>
</evidence>
<comment type="similarity">
    <text evidence="1 8">Belongs to the tannase family.</text>
</comment>
<dbReference type="Pfam" id="PF07519">
    <property type="entry name" value="Tannase"/>
    <property type="match status" value="1"/>
</dbReference>
<dbReference type="GO" id="GO:0046872">
    <property type="term" value="F:metal ion binding"/>
    <property type="evidence" value="ECO:0007669"/>
    <property type="project" value="UniProtKB-KW"/>
</dbReference>
<dbReference type="OrthoDB" id="3039123at2759"/>
<dbReference type="EMBL" id="KZ826067">
    <property type="protein sequence ID" value="PYH88770.1"/>
    <property type="molecule type" value="Genomic_DNA"/>
</dbReference>
<keyword evidence="6" id="KW-0106">Calcium</keyword>
<evidence type="ECO:0000256" key="4">
    <source>
        <dbReference type="ARBA" id="ARBA00022729"/>
    </source>
</evidence>
<dbReference type="STRING" id="1448320.A0A319CVE9"/>
<keyword evidence="7" id="KW-1015">Disulfide bond</keyword>
<evidence type="ECO:0000256" key="1">
    <source>
        <dbReference type="ARBA" id="ARBA00006249"/>
    </source>
</evidence>
<evidence type="ECO:0000313" key="10">
    <source>
        <dbReference type="Proteomes" id="UP000247810"/>
    </source>
</evidence>
<evidence type="ECO:0000256" key="5">
    <source>
        <dbReference type="ARBA" id="ARBA00022801"/>
    </source>
</evidence>
<dbReference type="Proteomes" id="UP000247810">
    <property type="component" value="Unassembled WGS sequence"/>
</dbReference>
<dbReference type="InterPro" id="IPR029058">
    <property type="entry name" value="AB_hydrolase_fold"/>
</dbReference>
<accession>A0A319CVE9</accession>
<dbReference type="InterPro" id="IPR011118">
    <property type="entry name" value="Tannase/feruloyl_esterase"/>
</dbReference>
<dbReference type="SUPFAM" id="SSF53474">
    <property type="entry name" value="alpha/beta-Hydrolases"/>
    <property type="match status" value="1"/>
</dbReference>
<evidence type="ECO:0000256" key="6">
    <source>
        <dbReference type="ARBA" id="ARBA00022837"/>
    </source>
</evidence>
<organism evidence="9 10">
    <name type="scientific">Aspergillus ellipticus CBS 707.79</name>
    <dbReference type="NCBI Taxonomy" id="1448320"/>
    <lineage>
        <taxon>Eukaryota</taxon>
        <taxon>Fungi</taxon>
        <taxon>Dikarya</taxon>
        <taxon>Ascomycota</taxon>
        <taxon>Pezizomycotina</taxon>
        <taxon>Eurotiomycetes</taxon>
        <taxon>Eurotiomycetidae</taxon>
        <taxon>Eurotiales</taxon>
        <taxon>Aspergillaceae</taxon>
        <taxon>Aspergillus</taxon>
        <taxon>Aspergillus subgen. Circumdati</taxon>
    </lineage>
</organism>
<keyword evidence="4" id="KW-0732">Signal</keyword>
<proteinExistence type="inferred from homology"/>
<dbReference type="Gene3D" id="3.40.50.1820">
    <property type="entry name" value="alpha/beta hydrolase"/>
    <property type="match status" value="1"/>
</dbReference>
<name>A0A319CVE9_9EURO</name>
<dbReference type="EC" id="3.1.1.-" evidence="8"/>
<keyword evidence="10" id="KW-1185">Reference proteome</keyword>
<sequence>MAAAAAILAAPVAAGSCSSSNLSTPSIPNGQVLSLSADPVPSYPYANTTLSFCNVTVTYTHPGKNDTIHTTVWLPSSKWNARLQGSGGSGYAMRSSDTVLAQAIASNYSVVATDGGHAIVSSNSASWSLTPDNKVNMALLEDFASIALSDAATIGKQITTAFYHQPPHHSYWNGCSTGGRQGLMLAQRDPTAYDGIMAAAPAINWPTFLVAEFWPQFVMNQLSTHPPQCITAAITAATIHACDALDGVVDGVISNPDNCPFDPTSLINTTIPCPTATTTTTNTTLTITPADAHLVNLIWSGMRSSNSSFQWYGLEKGAPLSLGLANTTCPSPSPVNCTGTPFPISADWIQRFILQSPTSDLTTLTHPGLDNILSASIQKYNPIIATADPDLSAFKSAGGKLLTWHGLADQLIFPKGTEHYYRSVRDQDPDVRDFYRFFYAPGVEHCEGGVGPVPTDPLAQVVDWVERGVVPERLWARAQDGRTRGLCAWPEGQVFLGGDVWDAGAYGCRNGTGAE</sequence>
<protein>
    <recommendedName>
        <fullName evidence="8">Carboxylic ester hydrolase</fullName>
        <ecNumber evidence="8">3.1.1.-</ecNumber>
    </recommendedName>
</protein>
<dbReference type="PANTHER" id="PTHR33938:SF8">
    <property type="entry name" value="CARBOXYLIC ESTER HYDROLASE"/>
    <property type="match status" value="1"/>
</dbReference>
<keyword evidence="5 8" id="KW-0378">Hydrolase</keyword>
<reference evidence="9 10" key="1">
    <citation type="submission" date="2018-02" db="EMBL/GenBank/DDBJ databases">
        <title>The genomes of Aspergillus section Nigri reveals drivers in fungal speciation.</title>
        <authorList>
            <consortium name="DOE Joint Genome Institute"/>
            <person name="Vesth T.C."/>
            <person name="Nybo J."/>
            <person name="Theobald S."/>
            <person name="Brandl J."/>
            <person name="Frisvad J.C."/>
            <person name="Nielsen K.F."/>
            <person name="Lyhne E.K."/>
            <person name="Kogle M.E."/>
            <person name="Kuo A."/>
            <person name="Riley R."/>
            <person name="Clum A."/>
            <person name="Nolan M."/>
            <person name="Lipzen A."/>
            <person name="Salamov A."/>
            <person name="Henrissat B."/>
            <person name="Wiebenga A."/>
            <person name="De vries R.P."/>
            <person name="Grigoriev I.V."/>
            <person name="Mortensen U.H."/>
            <person name="Andersen M.R."/>
            <person name="Baker S.E."/>
        </authorList>
    </citation>
    <scope>NUCLEOTIDE SEQUENCE [LARGE SCALE GENOMIC DNA]</scope>
    <source>
        <strain evidence="9 10">CBS 707.79</strain>
    </source>
</reference>
<keyword evidence="3" id="KW-0479">Metal-binding</keyword>
<dbReference type="VEuPathDB" id="FungiDB:BO71DRAFT_390937"/>
<evidence type="ECO:0000256" key="3">
    <source>
        <dbReference type="ARBA" id="ARBA00022723"/>
    </source>
</evidence>
<gene>
    <name evidence="9" type="ORF">BO71DRAFT_390937</name>
</gene>
<dbReference type="AlphaFoldDB" id="A0A319CVE9"/>
<dbReference type="GO" id="GO:0030600">
    <property type="term" value="F:feruloyl esterase activity"/>
    <property type="evidence" value="ECO:0007669"/>
    <property type="project" value="UniProtKB-ARBA"/>
</dbReference>
<evidence type="ECO:0000313" key="9">
    <source>
        <dbReference type="EMBL" id="PYH88770.1"/>
    </source>
</evidence>